<reference evidence="3" key="1">
    <citation type="submission" date="2021-06" db="EMBL/GenBank/DDBJ databases">
        <authorList>
            <person name="Criscuolo A."/>
        </authorList>
    </citation>
    <scope>NUCLEOTIDE SEQUENCE</scope>
    <source>
        <strain evidence="3">CIP111600</strain>
    </source>
</reference>
<dbReference type="Proteomes" id="UP000693672">
    <property type="component" value="Unassembled WGS sequence"/>
</dbReference>
<evidence type="ECO:0008006" key="5">
    <source>
        <dbReference type="Google" id="ProtNLM"/>
    </source>
</evidence>
<evidence type="ECO:0000256" key="1">
    <source>
        <dbReference type="SAM" id="Coils"/>
    </source>
</evidence>
<feature type="region of interest" description="Disordered" evidence="2">
    <location>
        <begin position="480"/>
        <end position="504"/>
    </location>
</feature>
<feature type="coiled-coil region" evidence="1">
    <location>
        <begin position="421"/>
        <end position="453"/>
    </location>
</feature>
<feature type="compositionally biased region" description="Basic and acidic residues" evidence="2">
    <location>
        <begin position="480"/>
        <end position="498"/>
    </location>
</feature>
<evidence type="ECO:0000313" key="3">
    <source>
        <dbReference type="EMBL" id="CAG7644658.1"/>
    </source>
</evidence>
<dbReference type="EMBL" id="CAJVAS010000028">
    <property type="protein sequence ID" value="CAG7644658.1"/>
    <property type="molecule type" value="Genomic_DNA"/>
</dbReference>
<accession>A0A916K846</accession>
<protein>
    <recommendedName>
        <fullName evidence="5">ATP-binding protein</fullName>
    </recommendedName>
</protein>
<organism evidence="3 4">
    <name type="scientific">Paenibacillus solanacearum</name>
    <dbReference type="NCBI Taxonomy" id="2048548"/>
    <lineage>
        <taxon>Bacteria</taxon>
        <taxon>Bacillati</taxon>
        <taxon>Bacillota</taxon>
        <taxon>Bacilli</taxon>
        <taxon>Bacillales</taxon>
        <taxon>Paenibacillaceae</taxon>
        <taxon>Paenibacillus</taxon>
    </lineage>
</organism>
<dbReference type="RefSeq" id="WP_218094476.1">
    <property type="nucleotide sequence ID" value="NZ_CAJVAS010000028.1"/>
</dbReference>
<evidence type="ECO:0000313" key="4">
    <source>
        <dbReference type="Proteomes" id="UP000693672"/>
    </source>
</evidence>
<proteinExistence type="predicted"/>
<dbReference type="Pfam" id="PF13589">
    <property type="entry name" value="HATPase_c_3"/>
    <property type="match status" value="1"/>
</dbReference>
<name>A0A916K846_9BACL</name>
<dbReference type="AlphaFoldDB" id="A0A916K846"/>
<gene>
    <name evidence="3" type="ORF">PAESOLCIP111_04761</name>
</gene>
<keyword evidence="1" id="KW-0175">Coiled coil</keyword>
<comment type="caution">
    <text evidence="3">The sequence shown here is derived from an EMBL/GenBank/DDBJ whole genome shotgun (WGS) entry which is preliminary data.</text>
</comment>
<evidence type="ECO:0000256" key="2">
    <source>
        <dbReference type="SAM" id="MobiDB-lite"/>
    </source>
</evidence>
<sequence>MADYAFGANIIENLTTGMYQDSKVIYREYIQNACDQIDKAEKLGILQPRNPHSRFPDLGEGVVNIWLKPEERCIVIEDNATGIKAEDFQRTLGSIADSDKVMGEDKGFRGIGRLCGLAYCKRLVFTSRWAGEDIISIMSCDALKMRKMINEANTKVQKHSAIDVLNAMIEFSTRSANKKDPEHFFRVELIDINDENEELFGGNDDDNLKQLTNYLSFVAPVPYDANFIYRSDIYNHASKLNVRIDEYNIKINGAQIFKKYKTHLKTGNGSDDVFGVEFYDFLADDDSLIGWMWFGKTTFKAAIKEEEISRGLRLRKENIQIGEDDTLRDLFTREASKRGYNYFIGEIFAVSRELIPNSQRAYFNENPARIDFERRLKEYFNDTLYYIYHEGSDINSSIKKINSYHEKVSEFEMKEAQGRFLTTEEREREELELKVKEQEAEKAMKYLEKKSNRSSKSSILTPQIIERRAKEIGSIDICKKTDKSSVEPSKGSEDRSSAESEPLTNKSKRKFLVDTMFPKASRSERKLLSETLEKIFVIIQKSADKKTSENLINKIKEELK</sequence>
<keyword evidence="4" id="KW-1185">Reference proteome</keyword>